<dbReference type="Proteomes" id="UP000824469">
    <property type="component" value="Unassembled WGS sequence"/>
</dbReference>
<evidence type="ECO:0000256" key="2">
    <source>
        <dbReference type="ARBA" id="ARBA00022679"/>
    </source>
</evidence>
<dbReference type="SUPFAM" id="SSF53335">
    <property type="entry name" value="S-adenosyl-L-methionine-dependent methyltransferases"/>
    <property type="match status" value="1"/>
</dbReference>
<dbReference type="InterPro" id="IPR029063">
    <property type="entry name" value="SAM-dependent_MTases_sf"/>
</dbReference>
<keyword evidence="6" id="KW-1185">Reference proteome</keyword>
<dbReference type="GO" id="GO:0008757">
    <property type="term" value="F:S-adenosylmethionine-dependent methyltransferase activity"/>
    <property type="evidence" value="ECO:0007669"/>
    <property type="project" value="TreeGrafter"/>
</dbReference>
<sequence>MDINREIHDLRLPFIQKAGVAHKITFREGHVLLFLDQMLKNKEMHGSLDFIFVDADKGNYLNYHKRLIDLVKIGGAIGYENTLWNGSAVAPPDASLTKFMRYHRDYVNKALAADPRIEISQIPVGDDITLCMRIY</sequence>
<reference evidence="5 6" key="1">
    <citation type="journal article" date="2021" name="Nat. Plants">
        <title>The Taxus genome provides insights into paclitaxel biosynthesis.</title>
        <authorList>
            <person name="Xiong X."/>
            <person name="Gou J."/>
            <person name="Liao Q."/>
            <person name="Li Y."/>
            <person name="Zhou Q."/>
            <person name="Bi G."/>
            <person name="Li C."/>
            <person name="Du R."/>
            <person name="Wang X."/>
            <person name="Sun T."/>
            <person name="Guo L."/>
            <person name="Liang H."/>
            <person name="Lu P."/>
            <person name="Wu Y."/>
            <person name="Zhang Z."/>
            <person name="Ro D.K."/>
            <person name="Shang Y."/>
            <person name="Huang S."/>
            <person name="Yan J."/>
        </authorList>
    </citation>
    <scope>NUCLEOTIDE SEQUENCE [LARGE SCALE GENOMIC DNA]</scope>
    <source>
        <strain evidence="5">Ta-2019</strain>
    </source>
</reference>
<keyword evidence="3" id="KW-0949">S-adenosyl-L-methionine</keyword>
<dbReference type="AlphaFoldDB" id="A0AA38FV49"/>
<dbReference type="EMBL" id="JAHRHJ020000006">
    <property type="protein sequence ID" value="KAH9310410.1"/>
    <property type="molecule type" value="Genomic_DNA"/>
</dbReference>
<name>A0AA38FV49_TAXCH</name>
<evidence type="ECO:0000256" key="4">
    <source>
        <dbReference type="ARBA" id="ARBA00023453"/>
    </source>
</evidence>
<comment type="similarity">
    <text evidence="4">Belongs to the class I-like SAM-binding methyltransferase superfamily. Cation-dependent O-methyltransferase family.</text>
</comment>
<evidence type="ECO:0008006" key="7">
    <source>
        <dbReference type="Google" id="ProtNLM"/>
    </source>
</evidence>
<dbReference type="GO" id="GO:0008171">
    <property type="term" value="F:O-methyltransferase activity"/>
    <property type="evidence" value="ECO:0007669"/>
    <property type="project" value="InterPro"/>
</dbReference>
<gene>
    <name evidence="5" type="ORF">KI387_025445</name>
</gene>
<dbReference type="InterPro" id="IPR050362">
    <property type="entry name" value="Cation-dep_OMT"/>
</dbReference>
<dbReference type="Pfam" id="PF01596">
    <property type="entry name" value="Methyltransf_3"/>
    <property type="match status" value="1"/>
</dbReference>
<evidence type="ECO:0000256" key="1">
    <source>
        <dbReference type="ARBA" id="ARBA00022603"/>
    </source>
</evidence>
<protein>
    <recommendedName>
        <fullName evidence="7">Caffeoyl-CoA O-methyltransferase</fullName>
    </recommendedName>
</protein>
<organism evidence="5 6">
    <name type="scientific">Taxus chinensis</name>
    <name type="common">Chinese yew</name>
    <name type="synonym">Taxus wallichiana var. chinensis</name>
    <dbReference type="NCBI Taxonomy" id="29808"/>
    <lineage>
        <taxon>Eukaryota</taxon>
        <taxon>Viridiplantae</taxon>
        <taxon>Streptophyta</taxon>
        <taxon>Embryophyta</taxon>
        <taxon>Tracheophyta</taxon>
        <taxon>Spermatophyta</taxon>
        <taxon>Pinopsida</taxon>
        <taxon>Pinidae</taxon>
        <taxon>Conifers II</taxon>
        <taxon>Cupressales</taxon>
        <taxon>Taxaceae</taxon>
        <taxon>Taxus</taxon>
    </lineage>
</organism>
<dbReference type="PANTHER" id="PTHR10509:SF81">
    <property type="entry name" value="CAFFEOYL-COA O-METHYLTRANSFERASE 1"/>
    <property type="match status" value="1"/>
</dbReference>
<accession>A0AA38FV49</accession>
<proteinExistence type="inferred from homology"/>
<dbReference type="GO" id="GO:0032259">
    <property type="term" value="P:methylation"/>
    <property type="evidence" value="ECO:0007669"/>
    <property type="project" value="UniProtKB-KW"/>
</dbReference>
<evidence type="ECO:0000313" key="5">
    <source>
        <dbReference type="EMBL" id="KAH9310410.1"/>
    </source>
</evidence>
<dbReference type="PANTHER" id="PTHR10509">
    <property type="entry name" value="O-METHYLTRANSFERASE-RELATED"/>
    <property type="match status" value="1"/>
</dbReference>
<evidence type="ECO:0000256" key="3">
    <source>
        <dbReference type="ARBA" id="ARBA00022691"/>
    </source>
</evidence>
<comment type="caution">
    <text evidence="5">The sequence shown here is derived from an EMBL/GenBank/DDBJ whole genome shotgun (WGS) entry which is preliminary data.</text>
</comment>
<keyword evidence="2" id="KW-0808">Transferase</keyword>
<dbReference type="PROSITE" id="PS51682">
    <property type="entry name" value="SAM_OMT_I"/>
    <property type="match status" value="1"/>
</dbReference>
<evidence type="ECO:0000313" key="6">
    <source>
        <dbReference type="Proteomes" id="UP000824469"/>
    </source>
</evidence>
<keyword evidence="1" id="KW-0489">Methyltransferase</keyword>
<dbReference type="Gene3D" id="3.40.50.150">
    <property type="entry name" value="Vaccinia Virus protein VP39"/>
    <property type="match status" value="1"/>
</dbReference>
<dbReference type="OMA" id="HRIAISM"/>
<dbReference type="InterPro" id="IPR002935">
    <property type="entry name" value="SAM_O-MeTrfase"/>
</dbReference>